<proteinExistence type="predicted"/>
<organism evidence="1 2">
    <name type="scientific">Brevibacterium paucivorans</name>
    <dbReference type="NCBI Taxonomy" id="170994"/>
    <lineage>
        <taxon>Bacteria</taxon>
        <taxon>Bacillati</taxon>
        <taxon>Actinomycetota</taxon>
        <taxon>Actinomycetes</taxon>
        <taxon>Micrococcales</taxon>
        <taxon>Brevibacteriaceae</taxon>
        <taxon>Brevibacterium</taxon>
    </lineage>
</organism>
<gene>
    <name evidence="1" type="ORF">CJ199_02440</name>
</gene>
<dbReference type="AlphaFoldDB" id="A0A2N6VQ80"/>
<sequence length="258" mass="28214">MSHQHDIATWPATVLGLIPDASNDTYLIVLTPPTGAALKAVYKPSQGEAFLQDFSELARREVAAYRLSYLSGLNCVPETIMRLDLPHGPGSVQLFVDSAGDDPVVDAWPSDHVPDDVAPVFRGYNTDGAEVVVGHDLRDRLFDIAVFDVVANNADRKGSHVIDGYLPGEQEPTLWAIDNGLSFHPEPKLRTVLWGFAGTQLAPRHLQACERTLELTAEDLGTTQTETHALHERARALLSAGTFPYPPVNRTPIPWPPL</sequence>
<keyword evidence="1" id="KW-0808">Transferase</keyword>
<dbReference type="Proteomes" id="UP000235598">
    <property type="component" value="Unassembled WGS sequence"/>
</dbReference>
<accession>A0A2N6VQ80</accession>
<dbReference type="GO" id="GO:0016301">
    <property type="term" value="F:kinase activity"/>
    <property type="evidence" value="ECO:0007669"/>
    <property type="project" value="UniProtKB-KW"/>
</dbReference>
<evidence type="ECO:0000313" key="2">
    <source>
        <dbReference type="Proteomes" id="UP000235598"/>
    </source>
</evidence>
<comment type="caution">
    <text evidence="1">The sequence shown here is derived from an EMBL/GenBank/DDBJ whole genome shotgun (WGS) entry which is preliminary data.</text>
</comment>
<dbReference type="InterPro" id="IPR022292">
    <property type="entry name" value="CHP03843"/>
</dbReference>
<keyword evidence="1" id="KW-0418">Kinase</keyword>
<evidence type="ECO:0000313" key="1">
    <source>
        <dbReference type="EMBL" id="PMD06249.1"/>
    </source>
</evidence>
<dbReference type="OrthoDB" id="3423180at2"/>
<dbReference type="RefSeq" id="WP_102237898.1">
    <property type="nucleotide sequence ID" value="NZ_PNHK01000001.1"/>
</dbReference>
<reference evidence="1 2" key="1">
    <citation type="submission" date="2017-09" db="EMBL/GenBank/DDBJ databases">
        <title>Bacterial strain isolated from the female urinary microbiota.</title>
        <authorList>
            <person name="Thomas-White K."/>
            <person name="Kumar N."/>
            <person name="Forster S."/>
            <person name="Putonti C."/>
            <person name="Lawley T."/>
            <person name="Wolfe A.J."/>
        </authorList>
    </citation>
    <scope>NUCLEOTIDE SEQUENCE [LARGE SCALE GENOMIC DNA]</scope>
    <source>
        <strain evidence="1 2">UMB1301</strain>
    </source>
</reference>
<protein>
    <submittedName>
        <fullName evidence="1">Phosphatidylinositol kinase</fullName>
    </submittedName>
</protein>
<name>A0A2N6VQ80_9MICO</name>
<dbReference type="EMBL" id="PNHK01000001">
    <property type="protein sequence ID" value="PMD06249.1"/>
    <property type="molecule type" value="Genomic_DNA"/>
</dbReference>
<dbReference type="NCBIfam" id="TIGR03843">
    <property type="entry name" value="SCO1664 family protein"/>
    <property type="match status" value="1"/>
</dbReference>